<keyword evidence="2" id="KW-1185">Reference proteome</keyword>
<dbReference type="RefSeq" id="YP_001949936.1">
    <property type="nucleotide sequence ID" value="NC_010811.2"/>
</dbReference>
<organism evidence="1 2">
    <name type="scientific">Ralstonia phage phiRSL1</name>
    <dbReference type="NCBI Taxonomy" id="1980924"/>
    <lineage>
        <taxon>Viruses</taxon>
        <taxon>Duplodnaviria</taxon>
        <taxon>Heunggongvirae</taxon>
        <taxon>Uroviricota</taxon>
        <taxon>Caudoviricetes</taxon>
        <taxon>Mieseafarmvirus</taxon>
        <taxon>Mieseafarmvirus RSL1</taxon>
    </lineage>
</organism>
<evidence type="ECO:0000313" key="2">
    <source>
        <dbReference type="Proteomes" id="UP000001034"/>
    </source>
</evidence>
<dbReference type="EMBL" id="AB366653">
    <property type="protein sequence ID" value="BAG41506.1"/>
    <property type="molecule type" value="Genomic_DNA"/>
</dbReference>
<dbReference type="Proteomes" id="UP000001034">
    <property type="component" value="Segment"/>
</dbReference>
<dbReference type="KEGG" id="vg:6369934"/>
<proteinExistence type="predicted"/>
<protein>
    <submittedName>
        <fullName evidence="1">Uncharacterized protein</fullName>
    </submittedName>
</protein>
<reference evidence="1 2" key="1">
    <citation type="journal article" date="2010" name="Virology">
        <title>A jumbo phage infecting the phytopathogen Ralstonia solanacearum defines a new lineage of the Myoviridae family.</title>
        <authorList>
            <person name="Yamada T."/>
            <person name="Satoh S."/>
            <person name="Ishikawa H."/>
            <person name="Fujiwara A."/>
            <person name="Kawasaki T."/>
            <person name="Fujie M."/>
            <person name="Ogata H."/>
        </authorList>
    </citation>
    <scope>NUCLEOTIDE SEQUENCE [LARGE SCALE GENOMIC DNA]</scope>
</reference>
<dbReference type="GeneID" id="6369934"/>
<name>B2ZXS5_9CAUD</name>
<evidence type="ECO:0000313" key="1">
    <source>
        <dbReference type="EMBL" id="BAG41506.1"/>
    </source>
</evidence>
<accession>B2ZXS5</accession>
<sequence length="96" mass="10203">MPEMAVACKGRVLRIYNTRFDPLFVAGAPRFALALLAFGSMGLALGEATNATTCALVGPTAPVLIARCLATFHSPAHCLLLELKIIESRCSDVVRT</sequence>